<dbReference type="Gene3D" id="1.10.238.260">
    <property type="match status" value="1"/>
</dbReference>
<comment type="similarity">
    <text evidence="9">Belongs to the alpha-IPM synthase/homocitrate synthase family.</text>
</comment>
<protein>
    <recommendedName>
        <fullName evidence="3">2-isopropylmalate synthase</fullName>
        <ecNumber evidence="3">2.3.3.13</ecNumber>
    </recommendedName>
    <alternativeName>
        <fullName evidence="8">Alpha-IPM synthase</fullName>
    </alternativeName>
</protein>
<dbReference type="PROSITE" id="PS00816">
    <property type="entry name" value="AIPM_HOMOCIT_SYNTH_2"/>
    <property type="match status" value="1"/>
</dbReference>
<name>A0AAV3UR29_9EURY</name>
<dbReference type="InterPro" id="IPR050073">
    <property type="entry name" value="2-IPM_HCS-like"/>
</dbReference>
<accession>A0AAV3UR29</accession>
<keyword evidence="7" id="KW-0100">Branched-chain amino acid biosynthesis</keyword>
<dbReference type="SUPFAM" id="SSF51569">
    <property type="entry name" value="Aldolase"/>
    <property type="match status" value="1"/>
</dbReference>
<evidence type="ECO:0000256" key="4">
    <source>
        <dbReference type="ARBA" id="ARBA00022430"/>
    </source>
</evidence>
<dbReference type="AlphaFoldDB" id="A0AAV3UR29"/>
<dbReference type="EC" id="2.3.3.13" evidence="3"/>
<organism evidence="11 12">
    <name type="scientific">Haladaptatus pallidirubidus</name>
    <dbReference type="NCBI Taxonomy" id="1008152"/>
    <lineage>
        <taxon>Archaea</taxon>
        <taxon>Methanobacteriati</taxon>
        <taxon>Methanobacteriota</taxon>
        <taxon>Stenosarchaea group</taxon>
        <taxon>Halobacteria</taxon>
        <taxon>Halobacteriales</taxon>
        <taxon>Haladaptataceae</taxon>
        <taxon>Haladaptatus</taxon>
    </lineage>
</organism>
<dbReference type="Gene3D" id="3.20.20.70">
    <property type="entry name" value="Aldolase class I"/>
    <property type="match status" value="1"/>
</dbReference>
<keyword evidence="12" id="KW-1185">Reference proteome</keyword>
<sequence>MYSETSISRKVYTVSPTSYSMELLDITLREGEQRSGYTYTTEQKIAVAENLSELGIEYIQLGFPVADSQTKEVCADLDITAKTTGIARAIQKDIDAAADAGVDVIDLFAPTSDLQRSHILGVDREELLSRIDASLDYAHETGREVHFSAMDGFRTETGFLNEIISRVNADYVTIADTVGSQTPRMVEETLTDLATDLSQIGVHFHDDLGLATANALAASNYGVGKIDVSVAGVGERAGNTALEEFVIAQSREADFTALGVDEGQLIPALESILDILDEDIAPQKPILGKGVFEHESGLHTAAMLDTPATFEPFDPADFGGQRHLLFGPSTGTGAAKKLLERANLDPTDNRIELLLSELENQNKDLHLKEAVALAKDVR</sequence>
<evidence type="ECO:0000256" key="8">
    <source>
        <dbReference type="ARBA" id="ARBA00029993"/>
    </source>
</evidence>
<evidence type="ECO:0000259" key="10">
    <source>
        <dbReference type="PROSITE" id="PS50991"/>
    </source>
</evidence>
<evidence type="ECO:0000256" key="6">
    <source>
        <dbReference type="ARBA" id="ARBA00022679"/>
    </source>
</evidence>
<keyword evidence="4" id="KW-0432">Leucine biosynthesis</keyword>
<dbReference type="InterPro" id="IPR054691">
    <property type="entry name" value="LeuA/HCS_post-cat"/>
</dbReference>
<evidence type="ECO:0000256" key="3">
    <source>
        <dbReference type="ARBA" id="ARBA00012973"/>
    </source>
</evidence>
<dbReference type="Pfam" id="PF22617">
    <property type="entry name" value="HCS_D2"/>
    <property type="match status" value="1"/>
</dbReference>
<evidence type="ECO:0000256" key="5">
    <source>
        <dbReference type="ARBA" id="ARBA00022605"/>
    </source>
</evidence>
<keyword evidence="6 9" id="KW-0808">Transferase</keyword>
<dbReference type="InterPro" id="IPR002034">
    <property type="entry name" value="AIPM/Hcit_synth_CS"/>
</dbReference>
<evidence type="ECO:0000256" key="9">
    <source>
        <dbReference type="RuleBase" id="RU003523"/>
    </source>
</evidence>
<comment type="caution">
    <text evidence="11">The sequence shown here is derived from an EMBL/GenBank/DDBJ whole genome shotgun (WGS) entry which is preliminary data.</text>
</comment>
<proteinExistence type="inferred from homology"/>
<dbReference type="InterPro" id="IPR013785">
    <property type="entry name" value="Aldolase_TIM"/>
</dbReference>
<dbReference type="EMBL" id="BAABKX010000030">
    <property type="protein sequence ID" value="GAA5064322.1"/>
    <property type="molecule type" value="Genomic_DNA"/>
</dbReference>
<comment type="pathway">
    <text evidence="2">Amino-acid biosynthesis; L-leucine biosynthesis; L-leucine from 3-methyl-2-oxobutanoate: step 1/4.</text>
</comment>
<evidence type="ECO:0000313" key="12">
    <source>
        <dbReference type="Proteomes" id="UP001501729"/>
    </source>
</evidence>
<gene>
    <name evidence="11" type="ORF">GCM10025751_53760</name>
</gene>
<reference evidence="11 12" key="1">
    <citation type="journal article" date="2019" name="Int. J. Syst. Evol. Microbiol.">
        <title>The Global Catalogue of Microorganisms (GCM) 10K type strain sequencing project: providing services to taxonomists for standard genome sequencing and annotation.</title>
        <authorList>
            <consortium name="The Broad Institute Genomics Platform"/>
            <consortium name="The Broad Institute Genome Sequencing Center for Infectious Disease"/>
            <person name="Wu L."/>
            <person name="Ma J."/>
        </authorList>
    </citation>
    <scope>NUCLEOTIDE SEQUENCE [LARGE SCALE GENOMIC DNA]</scope>
    <source>
        <strain evidence="11 12">JCM 17504</strain>
    </source>
</reference>
<dbReference type="PROSITE" id="PS50991">
    <property type="entry name" value="PYR_CT"/>
    <property type="match status" value="1"/>
</dbReference>
<keyword evidence="5" id="KW-0028">Amino-acid biosynthesis</keyword>
<dbReference type="Proteomes" id="UP001501729">
    <property type="component" value="Unassembled WGS sequence"/>
</dbReference>
<dbReference type="Pfam" id="PF00682">
    <property type="entry name" value="HMGL-like"/>
    <property type="match status" value="1"/>
</dbReference>
<dbReference type="InterPro" id="IPR000891">
    <property type="entry name" value="PYR_CT"/>
</dbReference>
<dbReference type="GO" id="GO:0003852">
    <property type="term" value="F:2-isopropylmalate synthase activity"/>
    <property type="evidence" value="ECO:0007669"/>
    <property type="project" value="UniProtKB-EC"/>
</dbReference>
<dbReference type="PANTHER" id="PTHR10277:SF9">
    <property type="entry name" value="2-ISOPROPYLMALATE SYNTHASE 1, CHLOROPLASTIC-RELATED"/>
    <property type="match status" value="1"/>
</dbReference>
<dbReference type="PANTHER" id="PTHR10277">
    <property type="entry name" value="HOMOCITRATE SYNTHASE-RELATED"/>
    <property type="match status" value="1"/>
</dbReference>
<dbReference type="PROSITE" id="PS00815">
    <property type="entry name" value="AIPM_HOMOCIT_SYNTH_1"/>
    <property type="match status" value="1"/>
</dbReference>
<feature type="domain" description="Pyruvate carboxyltransferase" evidence="10">
    <location>
        <begin position="21"/>
        <end position="266"/>
    </location>
</feature>
<evidence type="ECO:0000313" key="11">
    <source>
        <dbReference type="EMBL" id="GAA5064322.1"/>
    </source>
</evidence>
<evidence type="ECO:0000256" key="1">
    <source>
        <dbReference type="ARBA" id="ARBA00003715"/>
    </source>
</evidence>
<comment type="function">
    <text evidence="1">Catalyzes the condensation of the acetyl group of acetyl-CoA with 3-methyl-2-oxobutanoate (2-oxoisovalerate) to form 3-carboxy-3-hydroxy-4-methylpentanoate (2-isopropylmalate).</text>
</comment>
<evidence type="ECO:0000256" key="2">
    <source>
        <dbReference type="ARBA" id="ARBA00004689"/>
    </source>
</evidence>
<evidence type="ECO:0000256" key="7">
    <source>
        <dbReference type="ARBA" id="ARBA00023304"/>
    </source>
</evidence>
<dbReference type="GO" id="GO:0009098">
    <property type="term" value="P:L-leucine biosynthetic process"/>
    <property type="evidence" value="ECO:0007669"/>
    <property type="project" value="UniProtKB-KW"/>
</dbReference>